<feature type="compositionally biased region" description="Basic and acidic residues" evidence="1">
    <location>
        <begin position="35"/>
        <end position="60"/>
    </location>
</feature>
<evidence type="ECO:0000256" key="1">
    <source>
        <dbReference type="SAM" id="MobiDB-lite"/>
    </source>
</evidence>
<keyword evidence="4" id="KW-1185">Reference proteome</keyword>
<dbReference type="Pfam" id="PF00855">
    <property type="entry name" value="PWWP"/>
    <property type="match status" value="1"/>
</dbReference>
<organism evidence="3 4">
    <name type="scientific">Talaromyces proteolyticus</name>
    <dbReference type="NCBI Taxonomy" id="1131652"/>
    <lineage>
        <taxon>Eukaryota</taxon>
        <taxon>Fungi</taxon>
        <taxon>Dikarya</taxon>
        <taxon>Ascomycota</taxon>
        <taxon>Pezizomycotina</taxon>
        <taxon>Eurotiomycetes</taxon>
        <taxon>Eurotiomycetidae</taxon>
        <taxon>Eurotiales</taxon>
        <taxon>Trichocomaceae</taxon>
        <taxon>Talaromyces</taxon>
        <taxon>Talaromyces sect. Bacilispori</taxon>
    </lineage>
</organism>
<proteinExistence type="predicted"/>
<comment type="caution">
    <text evidence="3">The sequence shown here is derived from an EMBL/GenBank/DDBJ whole genome shotgun (WGS) entry which is preliminary data.</text>
</comment>
<dbReference type="Gene3D" id="2.30.30.140">
    <property type="match status" value="1"/>
</dbReference>
<feature type="compositionally biased region" description="Basic and acidic residues" evidence="1">
    <location>
        <begin position="306"/>
        <end position="318"/>
    </location>
</feature>
<dbReference type="CDD" id="cd05840">
    <property type="entry name" value="PWWP_ScIOC4-like"/>
    <property type="match status" value="1"/>
</dbReference>
<dbReference type="InterPro" id="IPR035441">
    <property type="entry name" value="TFIIS/LEDGF_dom_sf"/>
</dbReference>
<accession>A0AAD4L048</accession>
<dbReference type="PANTHER" id="PTHR22910:SF6">
    <property type="entry name" value="PROTEIN MGARP"/>
    <property type="match status" value="1"/>
</dbReference>
<feature type="domain" description="PWWP" evidence="2">
    <location>
        <begin position="122"/>
        <end position="205"/>
    </location>
</feature>
<feature type="compositionally biased region" description="Basic and acidic residues" evidence="1">
    <location>
        <begin position="351"/>
        <end position="372"/>
    </location>
</feature>
<dbReference type="GO" id="GO:0005739">
    <property type="term" value="C:mitochondrion"/>
    <property type="evidence" value="ECO:0007669"/>
    <property type="project" value="InterPro"/>
</dbReference>
<dbReference type="PANTHER" id="PTHR22910">
    <property type="entry name" value="PROTEIN MGARP"/>
    <property type="match status" value="1"/>
</dbReference>
<dbReference type="AlphaFoldDB" id="A0AAD4L048"/>
<sequence length="561" mass="61866">MSEESPAVPAVAANAGDSRPDAVESQPEPTSNEPVLDRADGKPTTSEDKPAEPTEKKHDATAPAEGADTNGKEEATDAQPVNGTPAAKPSVARRKSTTGGSSAKKLNKKKSQQRILHLDAQPGEYYLARLKSFPPWPSIICDEEMLPQSLLSTRPVTTKQADGTYNEAYADGGKRVHDRTFPIMFLETNEFAWIPNTDLTPLDPESCKEVNEKGKQKQLIAAYQVAAANHDLNYFKSLLADHQRAVQQELDEREAAAAEKAALKAQKEAAKEEKKKKRKSVAAENDVEMGDAEDGKKAKATKKRKKDVESDGEVEKSNKTPKTTAKLKLTTPRDPNVAEKGATNKGKKTAKRSEEPVVKTPEPPKIDPKEAFERKKKDVLFIRHKLQKGLLSREHPPQEEEMENMATFITKLENHGEIEVSIIRETKIQKVLRAIIKLPSIPREEEYNFKKRALDILSSWKSLLESDLPTSDKQADAQKLNGLEKEEKDGSAKPEAQAEVETAKEEVKDEVKEISETVETKDTPMPDAESGEKEKAVPEEPAKEEEAPVSTEGKATEPTPA</sequence>
<dbReference type="GeneID" id="70244185"/>
<dbReference type="PROSITE" id="PS50812">
    <property type="entry name" value="PWWP"/>
    <property type="match status" value="1"/>
</dbReference>
<dbReference type="InterPro" id="IPR026093">
    <property type="entry name" value="MGARP"/>
</dbReference>
<feature type="compositionally biased region" description="Basic and acidic residues" evidence="1">
    <location>
        <begin position="501"/>
        <end position="546"/>
    </location>
</feature>
<dbReference type="SUPFAM" id="SSF47676">
    <property type="entry name" value="Conserved domain common to transcription factors TFIIS, elongin A, CRSP70"/>
    <property type="match status" value="1"/>
</dbReference>
<gene>
    <name evidence="3" type="ORF">BGW36DRAFT_357686</name>
</gene>
<dbReference type="InterPro" id="IPR035503">
    <property type="entry name" value="IOC4-like_PWWP"/>
</dbReference>
<dbReference type="InterPro" id="IPR000313">
    <property type="entry name" value="PWWP_dom"/>
</dbReference>
<feature type="compositionally biased region" description="Low complexity" evidence="1">
    <location>
        <begin position="320"/>
        <end position="332"/>
    </location>
</feature>
<name>A0AAD4L048_9EURO</name>
<dbReference type="EMBL" id="JAJTJA010000004">
    <property type="protein sequence ID" value="KAH8701055.1"/>
    <property type="molecule type" value="Genomic_DNA"/>
</dbReference>
<feature type="compositionally biased region" description="Basic and acidic residues" evidence="1">
    <location>
        <begin position="482"/>
        <end position="492"/>
    </location>
</feature>
<dbReference type="SMART" id="SM00293">
    <property type="entry name" value="PWWP"/>
    <property type="match status" value="1"/>
</dbReference>
<feature type="region of interest" description="Disordered" evidence="1">
    <location>
        <begin position="467"/>
        <end position="561"/>
    </location>
</feature>
<dbReference type="SUPFAM" id="SSF63748">
    <property type="entry name" value="Tudor/PWWP/MBT"/>
    <property type="match status" value="1"/>
</dbReference>
<protein>
    <recommendedName>
        <fullName evidence="2">PWWP domain-containing protein</fullName>
    </recommendedName>
</protein>
<evidence type="ECO:0000313" key="3">
    <source>
        <dbReference type="EMBL" id="KAH8701055.1"/>
    </source>
</evidence>
<feature type="region of interest" description="Disordered" evidence="1">
    <location>
        <begin position="1"/>
        <end position="115"/>
    </location>
</feature>
<evidence type="ECO:0000259" key="2">
    <source>
        <dbReference type="PROSITE" id="PS50812"/>
    </source>
</evidence>
<feature type="region of interest" description="Disordered" evidence="1">
    <location>
        <begin position="268"/>
        <end position="372"/>
    </location>
</feature>
<dbReference type="Proteomes" id="UP001201262">
    <property type="component" value="Unassembled WGS sequence"/>
</dbReference>
<evidence type="ECO:0000313" key="4">
    <source>
        <dbReference type="Proteomes" id="UP001201262"/>
    </source>
</evidence>
<dbReference type="RefSeq" id="XP_046074761.1">
    <property type="nucleotide sequence ID" value="XM_046213898.1"/>
</dbReference>
<reference evidence="3" key="1">
    <citation type="submission" date="2021-12" db="EMBL/GenBank/DDBJ databases">
        <title>Convergent genome expansion in fungi linked to evolution of root-endophyte symbiosis.</title>
        <authorList>
            <consortium name="DOE Joint Genome Institute"/>
            <person name="Ke Y.-H."/>
            <person name="Bonito G."/>
            <person name="Liao H.-L."/>
            <person name="Looney B."/>
            <person name="Rojas-Flechas A."/>
            <person name="Nash J."/>
            <person name="Hameed K."/>
            <person name="Schadt C."/>
            <person name="Martin F."/>
            <person name="Crous P.W."/>
            <person name="Miettinen O."/>
            <person name="Magnuson J.K."/>
            <person name="Labbe J."/>
            <person name="Jacobson D."/>
            <person name="Doktycz M.J."/>
            <person name="Veneault-Fourrey C."/>
            <person name="Kuo A."/>
            <person name="Mondo S."/>
            <person name="Calhoun S."/>
            <person name="Riley R."/>
            <person name="Ohm R."/>
            <person name="LaButti K."/>
            <person name="Andreopoulos B."/>
            <person name="Pangilinan J."/>
            <person name="Nolan M."/>
            <person name="Tritt A."/>
            <person name="Clum A."/>
            <person name="Lipzen A."/>
            <person name="Daum C."/>
            <person name="Barry K."/>
            <person name="Grigoriev I.V."/>
            <person name="Vilgalys R."/>
        </authorList>
    </citation>
    <scope>NUCLEOTIDE SEQUENCE</scope>
    <source>
        <strain evidence="3">PMI_201</strain>
    </source>
</reference>